<gene>
    <name evidence="1" type="ORF">R2E43_03385</name>
</gene>
<evidence type="ECO:0000313" key="1">
    <source>
        <dbReference type="EMBL" id="WOY96536.1"/>
    </source>
</evidence>
<evidence type="ECO:0000313" key="2">
    <source>
        <dbReference type="Proteomes" id="UP001303608"/>
    </source>
</evidence>
<protein>
    <submittedName>
        <fullName evidence="1">Siderophore-interacting protein</fullName>
    </submittedName>
</protein>
<dbReference type="Proteomes" id="UP001303608">
    <property type="component" value="Chromosome"/>
</dbReference>
<keyword evidence="2" id="KW-1185">Reference proteome</keyword>
<accession>A0ACD4WFD1</accession>
<dbReference type="EMBL" id="CP137734">
    <property type="protein sequence ID" value="WOY96536.1"/>
    <property type="molecule type" value="Genomic_DNA"/>
</dbReference>
<name>A0ACD4WFD1_STRVN</name>
<reference evidence="1" key="1">
    <citation type="submission" date="2023-10" db="EMBL/GenBank/DDBJ databases">
        <title>The genome sequence of Streptomyces violaceoruber CGMCC 4.1801.</title>
        <authorList>
            <person name="Mo P."/>
        </authorList>
    </citation>
    <scope>NUCLEOTIDE SEQUENCE</scope>
    <source>
        <strain evidence="1">CGMCC 4.1801</strain>
    </source>
</reference>
<sequence length="276" mass="29739">MAVPSTPTRGPVGLTGRPARLFSVRVARNRKLTPHMIRVTLRGESLIEFVGDGPDQRIKLLMPRHPSQSLDALHGLTPRQMRELPDAERPVMRTYTIRSHDPSTGEVEIDFALHTPVGPATRWAIDAVPGQPAAFFGSVAAYDPPTDTGWQLVVGDDTALPAVAAILESPSAPATTHAYVSVTDASAELPLTTRVGTTVTWLPRDGGSGSGDDDHGASLVSAVRRASLPAGPGYVWLATEQSVARDIRAHLVHERGMDRERVYFSGYWSRGKAEGE</sequence>
<proteinExistence type="predicted"/>
<organism evidence="1 2">
    <name type="scientific">Streptomyces violaceoruber</name>
    <dbReference type="NCBI Taxonomy" id="1935"/>
    <lineage>
        <taxon>Bacteria</taxon>
        <taxon>Bacillati</taxon>
        <taxon>Actinomycetota</taxon>
        <taxon>Actinomycetes</taxon>
        <taxon>Kitasatosporales</taxon>
        <taxon>Streptomycetaceae</taxon>
        <taxon>Streptomyces</taxon>
        <taxon>Streptomyces violaceoruber group</taxon>
    </lineage>
</organism>